<accession>A0A9J6D9U9</accession>
<organism evidence="2 3">
    <name type="scientific">Rhipicephalus microplus</name>
    <name type="common">Cattle tick</name>
    <name type="synonym">Boophilus microplus</name>
    <dbReference type="NCBI Taxonomy" id="6941"/>
    <lineage>
        <taxon>Eukaryota</taxon>
        <taxon>Metazoa</taxon>
        <taxon>Ecdysozoa</taxon>
        <taxon>Arthropoda</taxon>
        <taxon>Chelicerata</taxon>
        <taxon>Arachnida</taxon>
        <taxon>Acari</taxon>
        <taxon>Parasitiformes</taxon>
        <taxon>Ixodida</taxon>
        <taxon>Ixodoidea</taxon>
        <taxon>Ixodidae</taxon>
        <taxon>Rhipicephalinae</taxon>
        <taxon>Rhipicephalus</taxon>
        <taxon>Boophilus</taxon>
    </lineage>
</organism>
<reference evidence="2" key="2">
    <citation type="submission" date="2021-09" db="EMBL/GenBank/DDBJ databases">
        <authorList>
            <person name="Jia N."/>
            <person name="Wang J."/>
            <person name="Shi W."/>
            <person name="Du L."/>
            <person name="Sun Y."/>
            <person name="Zhan W."/>
            <person name="Jiang J."/>
            <person name="Wang Q."/>
            <person name="Zhang B."/>
            <person name="Ji P."/>
            <person name="Sakyi L.B."/>
            <person name="Cui X."/>
            <person name="Yuan T."/>
            <person name="Jiang B."/>
            <person name="Yang W."/>
            <person name="Lam T.T.-Y."/>
            <person name="Chang Q."/>
            <person name="Ding S."/>
            <person name="Wang X."/>
            <person name="Zhu J."/>
            <person name="Ruan X."/>
            <person name="Zhao L."/>
            <person name="Wei J."/>
            <person name="Que T."/>
            <person name="Du C."/>
            <person name="Cheng J."/>
            <person name="Dai P."/>
            <person name="Han X."/>
            <person name="Huang E."/>
            <person name="Gao Y."/>
            <person name="Liu J."/>
            <person name="Shao H."/>
            <person name="Ye R."/>
            <person name="Li L."/>
            <person name="Wei W."/>
            <person name="Wang X."/>
            <person name="Wang C."/>
            <person name="Huo Q."/>
            <person name="Li W."/>
            <person name="Guo W."/>
            <person name="Chen H."/>
            <person name="Chen S."/>
            <person name="Zhou L."/>
            <person name="Zhou L."/>
            <person name="Ni X."/>
            <person name="Tian J."/>
            <person name="Zhou Y."/>
            <person name="Sheng Y."/>
            <person name="Liu T."/>
            <person name="Pan Y."/>
            <person name="Xia L."/>
            <person name="Li J."/>
            <person name="Zhao F."/>
            <person name="Cao W."/>
        </authorList>
    </citation>
    <scope>NUCLEOTIDE SEQUENCE</scope>
    <source>
        <strain evidence="2">Rmic-2018</strain>
        <tissue evidence="2">Larvae</tissue>
    </source>
</reference>
<gene>
    <name evidence="2" type="ORF">HPB51_014031</name>
</gene>
<name>A0A9J6D9U9_RHIMP</name>
<feature type="region of interest" description="Disordered" evidence="1">
    <location>
        <begin position="1"/>
        <end position="22"/>
    </location>
</feature>
<feature type="region of interest" description="Disordered" evidence="1">
    <location>
        <begin position="151"/>
        <end position="181"/>
    </location>
</feature>
<dbReference type="Proteomes" id="UP000821866">
    <property type="component" value="Chromosome 8"/>
</dbReference>
<comment type="caution">
    <text evidence="2">The sequence shown here is derived from an EMBL/GenBank/DDBJ whole genome shotgun (WGS) entry which is preliminary data.</text>
</comment>
<dbReference type="AlphaFoldDB" id="A0A9J6D9U9"/>
<proteinExistence type="predicted"/>
<sequence>MVGQQALNGTGNKGSDNDDVDEETEVKNFKYWANKNFVPSSTFVIKFREGHTTHKKHSNVVTQAYLSGTESPCVGVKRSAACSSQQSTGPLLTCQAERAADPRERKAAESASGIKRSFPGCSYRPALSEEAFAGPLDDRCSMFWVVARPGNRAASHPSEPSRPSTSLSLLREESASFAHYR</sequence>
<reference evidence="2" key="1">
    <citation type="journal article" date="2020" name="Cell">
        <title>Large-Scale Comparative Analyses of Tick Genomes Elucidate Their Genetic Diversity and Vector Capacities.</title>
        <authorList>
            <consortium name="Tick Genome and Microbiome Consortium (TIGMIC)"/>
            <person name="Jia N."/>
            <person name="Wang J."/>
            <person name="Shi W."/>
            <person name="Du L."/>
            <person name="Sun Y."/>
            <person name="Zhan W."/>
            <person name="Jiang J.F."/>
            <person name="Wang Q."/>
            <person name="Zhang B."/>
            <person name="Ji P."/>
            <person name="Bell-Sakyi L."/>
            <person name="Cui X.M."/>
            <person name="Yuan T.T."/>
            <person name="Jiang B.G."/>
            <person name="Yang W.F."/>
            <person name="Lam T.T."/>
            <person name="Chang Q.C."/>
            <person name="Ding S.J."/>
            <person name="Wang X.J."/>
            <person name="Zhu J.G."/>
            <person name="Ruan X.D."/>
            <person name="Zhao L."/>
            <person name="Wei J.T."/>
            <person name="Ye R.Z."/>
            <person name="Que T.C."/>
            <person name="Du C.H."/>
            <person name="Zhou Y.H."/>
            <person name="Cheng J.X."/>
            <person name="Dai P.F."/>
            <person name="Guo W.B."/>
            <person name="Han X.H."/>
            <person name="Huang E.J."/>
            <person name="Li L.F."/>
            <person name="Wei W."/>
            <person name="Gao Y.C."/>
            <person name="Liu J.Z."/>
            <person name="Shao H.Z."/>
            <person name="Wang X."/>
            <person name="Wang C.C."/>
            <person name="Yang T.C."/>
            <person name="Huo Q.B."/>
            <person name="Li W."/>
            <person name="Chen H.Y."/>
            <person name="Chen S.E."/>
            <person name="Zhou L.G."/>
            <person name="Ni X.B."/>
            <person name="Tian J.H."/>
            <person name="Sheng Y."/>
            <person name="Liu T."/>
            <person name="Pan Y.S."/>
            <person name="Xia L.Y."/>
            <person name="Li J."/>
            <person name="Zhao F."/>
            <person name="Cao W.C."/>
        </authorList>
    </citation>
    <scope>NUCLEOTIDE SEQUENCE</scope>
    <source>
        <strain evidence="2">Rmic-2018</strain>
    </source>
</reference>
<feature type="compositionally biased region" description="Low complexity" evidence="1">
    <location>
        <begin position="157"/>
        <end position="169"/>
    </location>
</feature>
<feature type="compositionally biased region" description="Polar residues" evidence="1">
    <location>
        <begin position="1"/>
        <end position="14"/>
    </location>
</feature>
<protein>
    <submittedName>
        <fullName evidence="2">Uncharacterized protein</fullName>
    </submittedName>
</protein>
<keyword evidence="3" id="KW-1185">Reference proteome</keyword>
<evidence type="ECO:0000313" key="2">
    <source>
        <dbReference type="EMBL" id="KAH8018965.1"/>
    </source>
</evidence>
<evidence type="ECO:0000313" key="3">
    <source>
        <dbReference type="Proteomes" id="UP000821866"/>
    </source>
</evidence>
<evidence type="ECO:0000256" key="1">
    <source>
        <dbReference type="SAM" id="MobiDB-lite"/>
    </source>
</evidence>
<dbReference type="EMBL" id="JABSTU010000010">
    <property type="protein sequence ID" value="KAH8018965.1"/>
    <property type="molecule type" value="Genomic_DNA"/>
</dbReference>